<dbReference type="KEGG" id="lmq:LMM7_0361"/>
<sequence>MGCDIHLMVEVRDKKLDQWKEYDIADELLKNIGRNYNLFSILANVRNGVGFANSDTGNAFIPIDNPRGVPNDASEKYIAYVENWGLDGHSHSFLDLAELKKYDWRGQKNKHRGFMNQKDYAEYKRTGKITRYATNVSGESVKKIANEAMDVVISGKVIPDKEADYYTLVEWEESYYESAVNFVDKVLPALEKIANDCNCENEDVRLLFFFDD</sequence>
<accession>A0A0E0USG4</accession>
<gene>
    <name evidence="1" type="ordered locus">LMM7_0361</name>
</gene>
<dbReference type="Proteomes" id="UP000000486">
    <property type="component" value="Chromosome"/>
</dbReference>
<dbReference type="PATRIC" id="fig|1030009.3.peg.353"/>
<evidence type="ECO:0000313" key="2">
    <source>
        <dbReference type="Proteomes" id="UP000000486"/>
    </source>
</evidence>
<name>A0A0E0USG4_LISMM</name>
<proteinExistence type="predicted"/>
<protein>
    <submittedName>
        <fullName evidence="1">Uncharacterized protein</fullName>
    </submittedName>
</protein>
<dbReference type="EMBL" id="CP002816">
    <property type="protein sequence ID" value="AEH91367.1"/>
    <property type="molecule type" value="Genomic_DNA"/>
</dbReference>
<dbReference type="HOGENOM" id="CLU_1408262_0_0_9"/>
<reference evidence="1 2" key="1">
    <citation type="journal article" date="2011" name="J. Bacteriol.">
        <title>Genome sequence of the nonpathogenic Listeria monocytogenes serovar 4a strain M7.</title>
        <authorList>
            <person name="Chen J."/>
            <person name="Xia Y."/>
            <person name="Cheng C."/>
            <person name="Fang C."/>
            <person name="Shan Y."/>
            <person name="Jin G."/>
            <person name="Fang W."/>
        </authorList>
    </citation>
    <scope>NUCLEOTIDE SEQUENCE [LARGE SCALE GENOMIC DNA]</scope>
    <source>
        <strain evidence="1 2">M7</strain>
    </source>
</reference>
<dbReference type="RefSeq" id="WP_012582010.1">
    <property type="nucleotide sequence ID" value="NC_017537.1"/>
</dbReference>
<evidence type="ECO:0000313" key="1">
    <source>
        <dbReference type="EMBL" id="AEH91367.1"/>
    </source>
</evidence>
<organism evidence="1 2">
    <name type="scientific">Listeria monocytogenes serotype 4a (strain M7)</name>
    <dbReference type="NCBI Taxonomy" id="1030009"/>
    <lineage>
        <taxon>Bacteria</taxon>
        <taxon>Bacillati</taxon>
        <taxon>Bacillota</taxon>
        <taxon>Bacilli</taxon>
        <taxon>Bacillales</taxon>
        <taxon>Listeriaceae</taxon>
        <taxon>Listeria</taxon>
    </lineage>
</organism>
<dbReference type="AlphaFoldDB" id="A0A0E0USG4"/>